<protein>
    <submittedName>
        <fullName evidence="1">Uncharacterized protein</fullName>
    </submittedName>
</protein>
<name>A0ABT4H037_PAEAL</name>
<organism evidence="1 2">
    <name type="scientific">Paenibacillus alvei</name>
    <name type="common">Bacillus alvei</name>
    <dbReference type="NCBI Taxonomy" id="44250"/>
    <lineage>
        <taxon>Bacteria</taxon>
        <taxon>Bacillati</taxon>
        <taxon>Bacillota</taxon>
        <taxon>Bacilli</taxon>
        <taxon>Bacillales</taxon>
        <taxon>Paenibacillaceae</taxon>
        <taxon>Paenibacillus</taxon>
    </lineage>
</organism>
<dbReference type="EMBL" id="JAMDNP010000031">
    <property type="protein sequence ID" value="MCY9762133.1"/>
    <property type="molecule type" value="Genomic_DNA"/>
</dbReference>
<sequence length="68" mass="7518">MAVDSIAQKMREYKDNPVSLMAYTLGLINGIVIESGEGEEAKTLETIKKVYDAYHIVTAETSPDKILN</sequence>
<accession>A0ABT4H037</accession>
<gene>
    <name evidence="1" type="ORF">M5X12_16295</name>
</gene>
<dbReference type="GeneID" id="94492001"/>
<keyword evidence="2" id="KW-1185">Reference proteome</keyword>
<comment type="caution">
    <text evidence="1">The sequence shown here is derived from an EMBL/GenBank/DDBJ whole genome shotgun (WGS) entry which is preliminary data.</text>
</comment>
<reference evidence="1 2" key="1">
    <citation type="submission" date="2022-05" db="EMBL/GenBank/DDBJ databases">
        <title>Genome Sequencing of Bee-Associated Microbes.</title>
        <authorList>
            <person name="Dunlap C."/>
        </authorList>
    </citation>
    <scope>NUCLEOTIDE SEQUENCE [LARGE SCALE GENOMIC DNA]</scope>
    <source>
        <strain evidence="1 2">NRRL B-04010</strain>
    </source>
</reference>
<evidence type="ECO:0000313" key="1">
    <source>
        <dbReference type="EMBL" id="MCY9762133.1"/>
    </source>
</evidence>
<evidence type="ECO:0000313" key="2">
    <source>
        <dbReference type="Proteomes" id="UP001527181"/>
    </source>
</evidence>
<dbReference type="RefSeq" id="WP_262866899.1">
    <property type="nucleotide sequence ID" value="NZ_JAMDNA010000077.1"/>
</dbReference>
<proteinExistence type="predicted"/>
<dbReference type="Proteomes" id="UP001527181">
    <property type="component" value="Unassembled WGS sequence"/>
</dbReference>